<proteinExistence type="predicted"/>
<comment type="caution">
    <text evidence="1">The sequence shown here is derived from an EMBL/GenBank/DDBJ whole genome shotgun (WGS) entry which is preliminary data.</text>
</comment>
<name>A0A917DIC4_9MICO</name>
<dbReference type="AlphaFoldDB" id="A0A917DIC4"/>
<gene>
    <name evidence="1" type="ORF">GCM10010915_20560</name>
</gene>
<dbReference type="PANTHER" id="PTHR37694:SF1">
    <property type="entry name" value="SLR8022 PROTEIN"/>
    <property type="match status" value="1"/>
</dbReference>
<reference evidence="1" key="2">
    <citation type="submission" date="2020-09" db="EMBL/GenBank/DDBJ databases">
        <authorList>
            <person name="Sun Q."/>
            <person name="Zhou Y."/>
        </authorList>
    </citation>
    <scope>NUCLEOTIDE SEQUENCE</scope>
    <source>
        <strain evidence="1">CGMCC 1.15152</strain>
    </source>
</reference>
<dbReference type="EMBL" id="BMHO01000001">
    <property type="protein sequence ID" value="GGD39674.1"/>
    <property type="molecule type" value="Genomic_DNA"/>
</dbReference>
<reference evidence="1" key="1">
    <citation type="journal article" date="2014" name="Int. J. Syst. Evol. Microbiol.">
        <title>Complete genome sequence of Corynebacterium casei LMG S-19264T (=DSM 44701T), isolated from a smear-ripened cheese.</title>
        <authorList>
            <consortium name="US DOE Joint Genome Institute (JGI-PGF)"/>
            <person name="Walter F."/>
            <person name="Albersmeier A."/>
            <person name="Kalinowski J."/>
            <person name="Ruckert C."/>
        </authorList>
    </citation>
    <scope>NUCLEOTIDE SEQUENCE</scope>
    <source>
        <strain evidence="1">CGMCC 1.15152</strain>
    </source>
</reference>
<dbReference type="PANTHER" id="PTHR37694">
    <property type="entry name" value="SLR8022 PROTEIN"/>
    <property type="match status" value="1"/>
</dbReference>
<dbReference type="InterPro" id="IPR011051">
    <property type="entry name" value="RmlC_Cupin_sf"/>
</dbReference>
<dbReference type="InterPro" id="IPR014710">
    <property type="entry name" value="RmlC-like_jellyroll"/>
</dbReference>
<accession>A0A917DIC4</accession>
<organism evidence="1 2">
    <name type="scientific">Microbacterium faecale</name>
    <dbReference type="NCBI Taxonomy" id="1804630"/>
    <lineage>
        <taxon>Bacteria</taxon>
        <taxon>Bacillati</taxon>
        <taxon>Actinomycetota</taxon>
        <taxon>Actinomycetes</taxon>
        <taxon>Micrococcales</taxon>
        <taxon>Microbacteriaceae</taxon>
        <taxon>Microbacterium</taxon>
    </lineage>
</organism>
<keyword evidence="2" id="KW-1185">Reference proteome</keyword>
<dbReference type="Gene3D" id="2.60.120.10">
    <property type="entry name" value="Jelly Rolls"/>
    <property type="match status" value="1"/>
</dbReference>
<dbReference type="CDD" id="cd02230">
    <property type="entry name" value="cupin_HP0902-like"/>
    <property type="match status" value="1"/>
</dbReference>
<dbReference type="SUPFAM" id="SSF51182">
    <property type="entry name" value="RmlC-like cupins"/>
    <property type="match status" value="1"/>
</dbReference>
<evidence type="ECO:0008006" key="3">
    <source>
        <dbReference type="Google" id="ProtNLM"/>
    </source>
</evidence>
<dbReference type="Proteomes" id="UP000633205">
    <property type="component" value="Unassembled WGS sequence"/>
</dbReference>
<evidence type="ECO:0000313" key="1">
    <source>
        <dbReference type="EMBL" id="GGD39674.1"/>
    </source>
</evidence>
<evidence type="ECO:0000313" key="2">
    <source>
        <dbReference type="Proteomes" id="UP000633205"/>
    </source>
</evidence>
<sequence>MERGVTVAEETTIVDLSAATDELLASAADSRAGRATRVFRAAPGGQLSQVMMALMAGRDLSEHDNPGEAMLHVLRGRVRMTAGADSWELGAGTHMVIPQHRHSVVALEDAAFLLTVVRGSR</sequence>
<protein>
    <recommendedName>
        <fullName evidence="3">LuxR family transcriptional regulator</fullName>
    </recommendedName>
</protein>